<feature type="compositionally biased region" description="Low complexity" evidence="6">
    <location>
        <begin position="24"/>
        <end position="43"/>
    </location>
</feature>
<sequence length="799" mass="83881">MPSALHSILLSLVLHSLPILAAPAPSTDPSSPSSSSPSFSSGPITCDPSKDHPGPANPSFEDGTLNGWTIISGTAFSNSGSISSATSYWGGPFDQVGTYHLWGFAAAGDGAVGELHSSSFAASSALSFLIGGGYDPDNLYVALVRDADNKVLYKQTGANDEAYVRVVWNTVGYAGENVHLVVYDNATAAWGHVNVDDVRVGCAALGDTVTVSAAAAAAAASGVSASEFSTENNNDSKENDKRDENDNESKNNGKTTKLTFNVIGQANTASGTQSQISLFSNDALRPQYHYTPYQGWINDPAGLIKWSKDNRHHLFSQYNPAEAVWGPMHWSHADSSDGVHWRNLPVALYPPYYDTDKTDTSGRFTGSAVTDPKDSSLRLVFTEFTDTTHHPGATPETVWTATSGDGTTFVYPSAGGGGGGDGGNTSTNPIIATPPADSGNGFRDPKVFYDAGDNRYKMVVGSGDNDKGGKVQLFAAAGSLTTWDYVGVLYQGDGSRGAMWECPNFFPITSADGKTTKWALFYGGNEKNWYEVGTFDGTTFQSEKVGLLDYGPDFYAAQYYQEGGVAPPAQKSTSASASSGGGGGGRVLAIGWMGNWDQNARFVSRLNGWAGAQGVTRELFLKADGGLGSRPIAQISSLASGSQIGGTSKTKDVSAGSSWTVGSSNQAQFTVTFDLASTSANIITVKVFGVAASGGSDAVLVTYNKATETLTLDTTHASSYGWPGTWSAPVIVDSSNTLSLTLLMDRSSLEVFSAEGVSLTAWVWPKYVQSNQVQVVADGQGSVRVTKASLVPFGSAWVS</sequence>
<keyword evidence="11" id="KW-1185">Reference proteome</keyword>
<dbReference type="Gene3D" id="2.115.10.20">
    <property type="entry name" value="Glycosyl hydrolase domain, family 43"/>
    <property type="match status" value="1"/>
</dbReference>
<feature type="domain" description="Glycosyl hydrolase family 32 C-terminal" evidence="9">
    <location>
        <begin position="647"/>
        <end position="787"/>
    </location>
</feature>
<dbReference type="PANTHER" id="PTHR43101">
    <property type="entry name" value="BETA-FRUCTOSIDASE"/>
    <property type="match status" value="1"/>
</dbReference>
<keyword evidence="7" id="KW-0732">Signal</keyword>
<evidence type="ECO:0000259" key="9">
    <source>
        <dbReference type="Pfam" id="PF08244"/>
    </source>
</evidence>
<name>A0A165FAY8_XYLHT</name>
<dbReference type="InterPro" id="IPR051214">
    <property type="entry name" value="GH32_Enzymes"/>
</dbReference>
<evidence type="ECO:0000256" key="6">
    <source>
        <dbReference type="SAM" id="MobiDB-lite"/>
    </source>
</evidence>
<dbReference type="Pfam" id="PF00251">
    <property type="entry name" value="Glyco_hydro_32N"/>
    <property type="match status" value="1"/>
</dbReference>
<dbReference type="STRING" id="1328760.A0A165FAY8"/>
<feature type="region of interest" description="Disordered" evidence="6">
    <location>
        <begin position="225"/>
        <end position="257"/>
    </location>
</feature>
<feature type="signal peptide" evidence="7">
    <location>
        <begin position="1"/>
        <end position="21"/>
    </location>
</feature>
<feature type="domain" description="Glycosyl hydrolase family 32 N-terminal" evidence="8">
    <location>
        <begin position="289"/>
        <end position="625"/>
    </location>
</feature>
<dbReference type="GeneID" id="28894687"/>
<keyword evidence="4 5" id="KW-0326">Glycosidase</keyword>
<dbReference type="InterPro" id="IPR001362">
    <property type="entry name" value="Glyco_hydro_32"/>
</dbReference>
<evidence type="ECO:0000256" key="5">
    <source>
        <dbReference type="RuleBase" id="RU362110"/>
    </source>
</evidence>
<evidence type="ECO:0000256" key="7">
    <source>
        <dbReference type="SAM" id="SignalP"/>
    </source>
</evidence>
<dbReference type="SUPFAM" id="SSF75005">
    <property type="entry name" value="Arabinanase/levansucrase/invertase"/>
    <property type="match status" value="1"/>
</dbReference>
<feature type="region of interest" description="Disordered" evidence="6">
    <location>
        <begin position="24"/>
        <end position="59"/>
    </location>
</feature>
<dbReference type="InterPro" id="IPR013148">
    <property type="entry name" value="Glyco_hydro_32_N"/>
</dbReference>
<keyword evidence="3 5" id="KW-0378">Hydrolase</keyword>
<accession>A0A165FAY8</accession>
<dbReference type="InParanoid" id="A0A165FAY8"/>
<proteinExistence type="inferred from homology"/>
<evidence type="ECO:0000256" key="3">
    <source>
        <dbReference type="ARBA" id="ARBA00022801"/>
    </source>
</evidence>
<dbReference type="InterPro" id="IPR013189">
    <property type="entry name" value="Glyco_hydro_32_C"/>
</dbReference>
<dbReference type="PANTHER" id="PTHR43101:SF1">
    <property type="entry name" value="BETA-FRUCTOSIDASE"/>
    <property type="match status" value="1"/>
</dbReference>
<dbReference type="Pfam" id="PF08244">
    <property type="entry name" value="Glyco_hydro_32C"/>
    <property type="match status" value="1"/>
</dbReference>
<dbReference type="GO" id="GO:0005975">
    <property type="term" value="P:carbohydrate metabolic process"/>
    <property type="evidence" value="ECO:0007669"/>
    <property type="project" value="InterPro"/>
</dbReference>
<dbReference type="GO" id="GO:0004564">
    <property type="term" value="F:beta-fructofuranosidase activity"/>
    <property type="evidence" value="ECO:0007669"/>
    <property type="project" value="UniProtKB-EC"/>
</dbReference>
<dbReference type="EMBL" id="KV407462">
    <property type="protein sequence ID" value="KZF20775.1"/>
    <property type="molecule type" value="Genomic_DNA"/>
</dbReference>
<evidence type="ECO:0000313" key="10">
    <source>
        <dbReference type="EMBL" id="KZF20775.1"/>
    </source>
</evidence>
<evidence type="ECO:0000256" key="2">
    <source>
        <dbReference type="ARBA" id="ARBA00012758"/>
    </source>
</evidence>
<reference evidence="10 11" key="1">
    <citation type="journal article" date="2016" name="Fungal Biol.">
        <title>The genome of Xylona heveae provides a window into fungal endophytism.</title>
        <authorList>
            <person name="Gazis R."/>
            <person name="Kuo A."/>
            <person name="Riley R."/>
            <person name="LaButti K."/>
            <person name="Lipzen A."/>
            <person name="Lin J."/>
            <person name="Amirebrahimi M."/>
            <person name="Hesse C.N."/>
            <person name="Spatafora J.W."/>
            <person name="Henrissat B."/>
            <person name="Hainaut M."/>
            <person name="Grigoriev I.V."/>
            <person name="Hibbett D.S."/>
        </authorList>
    </citation>
    <scope>NUCLEOTIDE SEQUENCE [LARGE SCALE GENOMIC DNA]</scope>
    <source>
        <strain evidence="10 11">TC161</strain>
    </source>
</reference>
<evidence type="ECO:0000256" key="4">
    <source>
        <dbReference type="ARBA" id="ARBA00023295"/>
    </source>
</evidence>
<comment type="similarity">
    <text evidence="1 5">Belongs to the glycosyl hydrolase 32 family.</text>
</comment>
<evidence type="ECO:0000256" key="1">
    <source>
        <dbReference type="ARBA" id="ARBA00009902"/>
    </source>
</evidence>
<dbReference type="Gene3D" id="2.60.120.560">
    <property type="entry name" value="Exo-inulinase, domain 1"/>
    <property type="match status" value="1"/>
</dbReference>
<dbReference type="AlphaFoldDB" id="A0A165FAY8"/>
<protein>
    <recommendedName>
        <fullName evidence="2">beta-fructofuranosidase</fullName>
        <ecNumber evidence="2">3.2.1.26</ecNumber>
    </recommendedName>
</protein>
<dbReference type="InterPro" id="IPR013320">
    <property type="entry name" value="ConA-like_dom_sf"/>
</dbReference>
<dbReference type="OMA" id="WMGVPDG"/>
<evidence type="ECO:0000313" key="11">
    <source>
        <dbReference type="Proteomes" id="UP000076632"/>
    </source>
</evidence>
<dbReference type="Proteomes" id="UP000076632">
    <property type="component" value="Unassembled WGS sequence"/>
</dbReference>
<evidence type="ECO:0000259" key="8">
    <source>
        <dbReference type="Pfam" id="PF00251"/>
    </source>
</evidence>
<organism evidence="10 11">
    <name type="scientific">Xylona heveae (strain CBS 132557 / TC161)</name>
    <dbReference type="NCBI Taxonomy" id="1328760"/>
    <lineage>
        <taxon>Eukaryota</taxon>
        <taxon>Fungi</taxon>
        <taxon>Dikarya</taxon>
        <taxon>Ascomycota</taxon>
        <taxon>Pezizomycotina</taxon>
        <taxon>Xylonomycetes</taxon>
        <taxon>Xylonales</taxon>
        <taxon>Xylonaceae</taxon>
        <taxon>Xylona</taxon>
    </lineage>
</organism>
<dbReference type="EC" id="3.2.1.26" evidence="2"/>
<dbReference type="InterPro" id="IPR023296">
    <property type="entry name" value="Glyco_hydro_beta-prop_sf"/>
</dbReference>
<dbReference type="SUPFAM" id="SSF49899">
    <property type="entry name" value="Concanavalin A-like lectins/glucanases"/>
    <property type="match status" value="1"/>
</dbReference>
<gene>
    <name evidence="10" type="ORF">L228DRAFT_179232</name>
</gene>
<dbReference type="SMART" id="SM00640">
    <property type="entry name" value="Glyco_32"/>
    <property type="match status" value="1"/>
</dbReference>
<dbReference type="OrthoDB" id="202537at2759"/>
<dbReference type="RefSeq" id="XP_018186330.1">
    <property type="nucleotide sequence ID" value="XM_018329550.1"/>
</dbReference>
<feature type="compositionally biased region" description="Basic and acidic residues" evidence="6">
    <location>
        <begin position="234"/>
        <end position="251"/>
    </location>
</feature>
<feature type="chain" id="PRO_5007857677" description="beta-fructofuranosidase" evidence="7">
    <location>
        <begin position="22"/>
        <end position="799"/>
    </location>
</feature>